<name>Q2GF32_EHRS3</name>
<evidence type="ECO:0000256" key="1">
    <source>
        <dbReference type="SAM" id="Phobius"/>
    </source>
</evidence>
<evidence type="ECO:0000313" key="2">
    <source>
        <dbReference type="EMBL" id="ABD46340.1"/>
    </source>
</evidence>
<dbReference type="RefSeq" id="WP_011451430.1">
    <property type="nucleotide sequence ID" value="NC_007798.1"/>
</dbReference>
<sequence length="85" mass="9767">MYFQYIRYFGILAKQKWLLVGEELARPHVLVLCAMFSYEVVYLELGLGVFSAKRVFHGIVGRIVLVSGCVWGVCFRAFMIDVVPF</sequence>
<reference evidence="2 3" key="1">
    <citation type="journal article" date="2006" name="PLoS Genet.">
        <title>Comparative genomics of emerging human ehrlichiosis agents.</title>
        <authorList>
            <person name="Dunning Hotopp J.C."/>
            <person name="Lin M."/>
            <person name="Madupu R."/>
            <person name="Crabtree J."/>
            <person name="Angiuoli S.V."/>
            <person name="Eisen J.A."/>
            <person name="Seshadri R."/>
            <person name="Ren Q."/>
            <person name="Wu M."/>
            <person name="Utterback T.R."/>
            <person name="Smith S."/>
            <person name="Lewis M."/>
            <person name="Khouri H."/>
            <person name="Zhang C."/>
            <person name="Niu H."/>
            <person name="Lin Q."/>
            <person name="Ohashi N."/>
            <person name="Zhi N."/>
            <person name="Nelson W."/>
            <person name="Brinkac L.M."/>
            <person name="Dodson R.J."/>
            <person name="Rosovitz M.J."/>
            <person name="Sundaram J."/>
            <person name="Daugherty S.C."/>
            <person name="Davidsen T."/>
            <person name="Durkin A.S."/>
            <person name="Gwinn M."/>
            <person name="Haft D.H."/>
            <person name="Selengut J.D."/>
            <person name="Sullivan S.A."/>
            <person name="Zafar N."/>
            <person name="Zhou L."/>
            <person name="Benahmed F."/>
            <person name="Forberger H."/>
            <person name="Halpin R."/>
            <person name="Mulligan S."/>
            <person name="Robinson J."/>
            <person name="White O."/>
            <person name="Rikihisa Y."/>
            <person name="Tettelin H."/>
        </authorList>
    </citation>
    <scope>NUCLEOTIDE SEQUENCE [LARGE SCALE GENOMIC DNA]</scope>
    <source>
        <strain evidence="3">ATCC VR-367 / Miyayama</strain>
    </source>
</reference>
<keyword evidence="3" id="KW-1185">Reference proteome</keyword>
<dbReference type="STRING" id="222891.NSE_0021"/>
<feature type="transmembrane region" description="Helical" evidence="1">
    <location>
        <begin position="59"/>
        <end position="79"/>
    </location>
</feature>
<keyword evidence="1" id="KW-0812">Transmembrane</keyword>
<organism evidence="2 3">
    <name type="scientific">Ehrlichia sennetsu (strain ATCC VR-367 / Miyayama)</name>
    <name type="common">Neorickettsia sennetsu</name>
    <dbReference type="NCBI Taxonomy" id="222891"/>
    <lineage>
        <taxon>Bacteria</taxon>
        <taxon>Pseudomonadati</taxon>
        <taxon>Pseudomonadota</taxon>
        <taxon>Alphaproteobacteria</taxon>
        <taxon>Rickettsiales</taxon>
        <taxon>Anaplasmataceae</taxon>
        <taxon>Ehrlichia</taxon>
    </lineage>
</organism>
<proteinExistence type="predicted"/>
<gene>
    <name evidence="2" type="ordered locus">NSE_0021</name>
</gene>
<dbReference type="AlphaFoldDB" id="Q2GF32"/>
<dbReference type="HOGENOM" id="CLU_2509267_0_0_5"/>
<dbReference type="Proteomes" id="UP000001942">
    <property type="component" value="Chromosome"/>
</dbReference>
<evidence type="ECO:0000313" key="3">
    <source>
        <dbReference type="Proteomes" id="UP000001942"/>
    </source>
</evidence>
<accession>Q2GF32</accession>
<keyword evidence="1" id="KW-0472">Membrane</keyword>
<feature type="transmembrane region" description="Helical" evidence="1">
    <location>
        <begin position="29"/>
        <end position="52"/>
    </location>
</feature>
<dbReference type="KEGG" id="nse:NSE_0021"/>
<protein>
    <submittedName>
        <fullName evidence="2">Uncharacterized protein</fullName>
    </submittedName>
</protein>
<dbReference type="EMBL" id="CP000237">
    <property type="protein sequence ID" value="ABD46340.1"/>
    <property type="molecule type" value="Genomic_DNA"/>
</dbReference>
<keyword evidence="1" id="KW-1133">Transmembrane helix</keyword>